<keyword evidence="1 5" id="KW-0479">Metal-binding</keyword>
<proteinExistence type="predicted"/>
<dbReference type="PRINTS" id="PR01848">
    <property type="entry name" value="U2AUXFACTOR"/>
</dbReference>
<accession>A0A1D2VMP2</accession>
<dbReference type="GO" id="GO:0008270">
    <property type="term" value="F:zinc ion binding"/>
    <property type="evidence" value="ECO:0007669"/>
    <property type="project" value="UniProtKB-KW"/>
</dbReference>
<dbReference type="AlphaFoldDB" id="A0A1D2VMP2"/>
<evidence type="ECO:0000313" key="7">
    <source>
        <dbReference type="EMBL" id="ODV62869.1"/>
    </source>
</evidence>
<dbReference type="InParanoid" id="A0A1D2VMP2"/>
<dbReference type="STRING" id="1344418.A0A1D2VMP2"/>
<evidence type="ECO:0000256" key="1">
    <source>
        <dbReference type="ARBA" id="ARBA00022723"/>
    </source>
</evidence>
<dbReference type="GO" id="GO:0071004">
    <property type="term" value="C:U2-type prespliceosome"/>
    <property type="evidence" value="ECO:0007669"/>
    <property type="project" value="EnsemblFungi"/>
</dbReference>
<gene>
    <name evidence="7" type="ORF">ASCRUDRAFT_79498</name>
</gene>
<evidence type="ECO:0000256" key="2">
    <source>
        <dbReference type="ARBA" id="ARBA00022737"/>
    </source>
</evidence>
<dbReference type="OrthoDB" id="423462at2759"/>
<dbReference type="PROSITE" id="PS50103">
    <property type="entry name" value="ZF_C3H1"/>
    <property type="match status" value="2"/>
</dbReference>
<dbReference type="Pfam" id="PF00642">
    <property type="entry name" value="zf-CCCH"/>
    <property type="match status" value="1"/>
</dbReference>
<organism evidence="7 8">
    <name type="scientific">Ascoidea rubescens DSM 1968</name>
    <dbReference type="NCBI Taxonomy" id="1344418"/>
    <lineage>
        <taxon>Eukaryota</taxon>
        <taxon>Fungi</taxon>
        <taxon>Dikarya</taxon>
        <taxon>Ascomycota</taxon>
        <taxon>Saccharomycotina</taxon>
        <taxon>Saccharomycetes</taxon>
        <taxon>Ascoideaceae</taxon>
        <taxon>Ascoidea</taxon>
    </lineage>
</organism>
<dbReference type="SUPFAM" id="SSF54928">
    <property type="entry name" value="RNA-binding domain, RBD"/>
    <property type="match status" value="1"/>
</dbReference>
<dbReference type="Gene3D" id="3.30.70.330">
    <property type="match status" value="1"/>
</dbReference>
<dbReference type="GO" id="GO:0000243">
    <property type="term" value="C:commitment complex"/>
    <property type="evidence" value="ECO:0007669"/>
    <property type="project" value="EnsemblFungi"/>
</dbReference>
<dbReference type="PANTHER" id="PTHR12620">
    <property type="entry name" value="U2 SNRNP AUXILIARY FACTOR, SMALL SUBUNIT"/>
    <property type="match status" value="1"/>
</dbReference>
<dbReference type="GeneID" id="30968023"/>
<dbReference type="InterPro" id="IPR009145">
    <property type="entry name" value="U2AF_small"/>
</dbReference>
<feature type="zinc finger region" description="C3H1-type" evidence="5">
    <location>
        <begin position="136"/>
        <end position="163"/>
    </location>
</feature>
<feature type="domain" description="C3H1-type" evidence="6">
    <location>
        <begin position="5"/>
        <end position="33"/>
    </location>
</feature>
<dbReference type="GO" id="GO:0045292">
    <property type="term" value="P:mRNA cis splicing, via spliceosome"/>
    <property type="evidence" value="ECO:0007669"/>
    <property type="project" value="EnsemblFungi"/>
</dbReference>
<dbReference type="GO" id="GO:0003723">
    <property type="term" value="F:RNA binding"/>
    <property type="evidence" value="ECO:0007669"/>
    <property type="project" value="InterPro"/>
</dbReference>
<evidence type="ECO:0000313" key="8">
    <source>
        <dbReference type="Proteomes" id="UP000095038"/>
    </source>
</evidence>
<dbReference type="InterPro" id="IPR012677">
    <property type="entry name" value="Nucleotide-bd_a/b_plait_sf"/>
</dbReference>
<evidence type="ECO:0000259" key="6">
    <source>
        <dbReference type="PROSITE" id="PS50103"/>
    </source>
</evidence>
<feature type="domain" description="C3H1-type" evidence="6">
    <location>
        <begin position="136"/>
        <end position="163"/>
    </location>
</feature>
<protein>
    <recommendedName>
        <fullName evidence="6">C3H1-type domain-containing protein</fullName>
    </recommendedName>
</protein>
<dbReference type="InterPro" id="IPR035979">
    <property type="entry name" value="RBD_domain_sf"/>
</dbReference>
<name>A0A1D2VMP2_9ASCO</name>
<keyword evidence="8" id="KW-1185">Reference proteome</keyword>
<reference evidence="8" key="1">
    <citation type="submission" date="2016-05" db="EMBL/GenBank/DDBJ databases">
        <title>Comparative genomics of biotechnologically important yeasts.</title>
        <authorList>
            <consortium name="DOE Joint Genome Institute"/>
            <person name="Riley R."/>
            <person name="Haridas S."/>
            <person name="Wolfe K.H."/>
            <person name="Lopes M.R."/>
            <person name="Hittinger C.T."/>
            <person name="Goker M."/>
            <person name="Salamov A."/>
            <person name="Wisecaver J."/>
            <person name="Long T.M."/>
            <person name="Aerts A.L."/>
            <person name="Barry K."/>
            <person name="Choi C."/>
            <person name="Clum A."/>
            <person name="Coughlan A.Y."/>
            <person name="Deshpande S."/>
            <person name="Douglass A.P."/>
            <person name="Hanson S.J."/>
            <person name="Klenk H.-P."/>
            <person name="Labutti K."/>
            <person name="Lapidus A."/>
            <person name="Lindquist E."/>
            <person name="Lipzen A."/>
            <person name="Meier-Kolthoff J.P."/>
            <person name="Ohm R.A."/>
            <person name="Otillar R.P."/>
            <person name="Pangilinan J."/>
            <person name="Peng Y."/>
            <person name="Rokas A."/>
            <person name="Rosa C.A."/>
            <person name="Scheuner C."/>
            <person name="Sibirny A.A."/>
            <person name="Slot J.C."/>
            <person name="Stielow J.B."/>
            <person name="Sun H."/>
            <person name="Kurtzman C.P."/>
            <person name="Blackwell M."/>
            <person name="Grigoriev I.V."/>
            <person name="Jeffries T.W."/>
        </authorList>
    </citation>
    <scope>NUCLEOTIDE SEQUENCE [LARGE SCALE GENOMIC DNA]</scope>
    <source>
        <strain evidence="8">DSM 1968</strain>
    </source>
</reference>
<dbReference type="RefSeq" id="XP_020049176.1">
    <property type="nucleotide sequence ID" value="XM_020194387.1"/>
</dbReference>
<dbReference type="Proteomes" id="UP000095038">
    <property type="component" value="Unassembled WGS sequence"/>
</dbReference>
<feature type="zinc finger region" description="C3H1-type" evidence="5">
    <location>
        <begin position="5"/>
        <end position="33"/>
    </location>
</feature>
<keyword evidence="3 5" id="KW-0863">Zinc-finger</keyword>
<dbReference type="SMART" id="SM00356">
    <property type="entry name" value="ZnF_C3H1"/>
    <property type="match status" value="2"/>
</dbReference>
<keyword evidence="4 5" id="KW-0862">Zinc</keyword>
<evidence type="ECO:0000256" key="3">
    <source>
        <dbReference type="ARBA" id="ARBA00022771"/>
    </source>
</evidence>
<dbReference type="InterPro" id="IPR000571">
    <property type="entry name" value="Znf_CCCH"/>
</dbReference>
<keyword evidence="2" id="KW-0677">Repeat</keyword>
<evidence type="ECO:0000256" key="5">
    <source>
        <dbReference type="PROSITE-ProRule" id="PRU00723"/>
    </source>
</evidence>
<evidence type="ECO:0000256" key="4">
    <source>
        <dbReference type="ARBA" id="ARBA00022833"/>
    </source>
</evidence>
<dbReference type="GO" id="GO:0089701">
    <property type="term" value="C:U2AF complex"/>
    <property type="evidence" value="ECO:0007669"/>
    <property type="project" value="EnsemblFungi"/>
</dbReference>
<dbReference type="EMBL" id="KV454476">
    <property type="protein sequence ID" value="ODV62869.1"/>
    <property type="molecule type" value="Genomic_DNA"/>
</dbReference>
<sequence>MSSSFSDKLNCSFYNKIGACRHGDRCSRKHLKPSHSSTIVCLNLYSNPGLNPTNTLSDKEMALHFNNFIQDIFIECVLLDCQIIDLVVCENSNDHLNGNIFIKFLNDSMALKIKNNFNSRWYNYKPIYCELSPVKYFKDSCCRQHELNNCSRGGLCNFMHSKKIDPELLNDLMLSQKKYFIQKKISNSDKL</sequence>